<reference evidence="1 2" key="1">
    <citation type="submission" date="2018-01" db="EMBL/GenBank/DDBJ databases">
        <authorList>
            <person name="Clerissi C."/>
        </authorList>
    </citation>
    <scope>NUCLEOTIDE SEQUENCE [LARGE SCALE GENOMIC DNA]</scope>
    <source>
        <strain evidence="1">Cupriavidus taiwanensis STM 6021</strain>
    </source>
</reference>
<dbReference type="Proteomes" id="UP000257139">
    <property type="component" value="Unassembled WGS sequence"/>
</dbReference>
<gene>
    <name evidence="1" type="ORF">CBM2594_U10072</name>
</gene>
<accession>A0A7Z7JFE2</accession>
<dbReference type="AlphaFoldDB" id="A0A7Z7JFE2"/>
<evidence type="ECO:0000313" key="2">
    <source>
        <dbReference type="Proteomes" id="UP000257139"/>
    </source>
</evidence>
<sequence length="102" mass="11074">MALSACVWQVALSNFLDGRLYGDLPRLAFEAQMRVERRDCGSQLAGRGLGSPFCQSSSRKNPTDTESQVLINSVRVNAEEKCPVFCAFNIGGYGFPLLIGGI</sequence>
<proteinExistence type="predicted"/>
<comment type="caution">
    <text evidence="1">The sequence shown here is derived from an EMBL/GenBank/DDBJ whole genome shotgun (WGS) entry which is preliminary data.</text>
</comment>
<organism evidence="1 2">
    <name type="scientific">Cupriavidus taiwanensis</name>
    <dbReference type="NCBI Taxonomy" id="164546"/>
    <lineage>
        <taxon>Bacteria</taxon>
        <taxon>Pseudomonadati</taxon>
        <taxon>Pseudomonadota</taxon>
        <taxon>Betaproteobacteria</taxon>
        <taxon>Burkholderiales</taxon>
        <taxon>Burkholderiaceae</taxon>
        <taxon>Cupriavidus</taxon>
    </lineage>
</organism>
<evidence type="ECO:0000313" key="1">
    <source>
        <dbReference type="EMBL" id="SPC25571.1"/>
    </source>
</evidence>
<name>A0A7Z7JFE2_9BURK</name>
<dbReference type="EMBL" id="OGUU01000045">
    <property type="protein sequence ID" value="SPC25571.1"/>
    <property type="molecule type" value="Genomic_DNA"/>
</dbReference>
<protein>
    <submittedName>
        <fullName evidence="1">Uncharacterized protein</fullName>
    </submittedName>
</protein>